<organism evidence="8 9">
    <name type="scientific">Mytilus edulis</name>
    <name type="common">Blue mussel</name>
    <dbReference type="NCBI Taxonomy" id="6550"/>
    <lineage>
        <taxon>Eukaryota</taxon>
        <taxon>Metazoa</taxon>
        <taxon>Spiralia</taxon>
        <taxon>Lophotrochozoa</taxon>
        <taxon>Mollusca</taxon>
        <taxon>Bivalvia</taxon>
        <taxon>Autobranchia</taxon>
        <taxon>Pteriomorphia</taxon>
        <taxon>Mytilida</taxon>
        <taxon>Mytiloidea</taxon>
        <taxon>Mytilidae</taxon>
        <taxon>Mytilinae</taxon>
        <taxon>Mytilus</taxon>
    </lineage>
</organism>
<comment type="subcellular location">
    <subcellularLocation>
        <location evidence="1">Membrane</location>
        <topology evidence="1">Multi-pass membrane protein</topology>
    </subcellularLocation>
</comment>
<dbReference type="EMBL" id="CAJPWZ010001791">
    <property type="protein sequence ID" value="CAG2223777.1"/>
    <property type="molecule type" value="Genomic_DNA"/>
</dbReference>
<protein>
    <submittedName>
        <fullName evidence="8">Uncharacterized protein</fullName>
    </submittedName>
</protein>
<name>A0A8S3SU08_MYTED</name>
<dbReference type="GO" id="GO:0016020">
    <property type="term" value="C:membrane"/>
    <property type="evidence" value="ECO:0007669"/>
    <property type="project" value="UniProtKB-SubCell"/>
</dbReference>
<dbReference type="AlphaFoldDB" id="A0A8S3SU08"/>
<dbReference type="OrthoDB" id="190434at2759"/>
<feature type="chain" id="PRO_5035777532" evidence="7">
    <location>
        <begin position="22"/>
        <end position="224"/>
    </location>
</feature>
<evidence type="ECO:0000256" key="7">
    <source>
        <dbReference type="SAM" id="SignalP"/>
    </source>
</evidence>
<evidence type="ECO:0000313" key="8">
    <source>
        <dbReference type="EMBL" id="CAG2223777.1"/>
    </source>
</evidence>
<dbReference type="InterPro" id="IPR026767">
    <property type="entry name" value="Tmem151"/>
</dbReference>
<feature type="signal peptide" evidence="7">
    <location>
        <begin position="1"/>
        <end position="21"/>
    </location>
</feature>
<evidence type="ECO:0000256" key="4">
    <source>
        <dbReference type="ARBA" id="ARBA00022989"/>
    </source>
</evidence>
<comment type="caution">
    <text evidence="8">The sequence shown here is derived from an EMBL/GenBank/DDBJ whole genome shotgun (WGS) entry which is preliminary data.</text>
</comment>
<keyword evidence="5 6" id="KW-0472">Membrane</keyword>
<proteinExistence type="inferred from homology"/>
<evidence type="ECO:0000256" key="5">
    <source>
        <dbReference type="ARBA" id="ARBA00023136"/>
    </source>
</evidence>
<keyword evidence="4 6" id="KW-1133">Transmembrane helix</keyword>
<comment type="similarity">
    <text evidence="2">Belongs to the TMEM151 family.</text>
</comment>
<gene>
    <name evidence="8" type="ORF">MEDL_36906</name>
</gene>
<keyword evidence="9" id="KW-1185">Reference proteome</keyword>
<dbReference type="PANTHER" id="PTHR31893:SF5">
    <property type="entry name" value="TRANSMEMBRANE PROTEIN 151 HOMOLOG"/>
    <property type="match status" value="1"/>
</dbReference>
<feature type="transmembrane region" description="Helical" evidence="6">
    <location>
        <begin position="189"/>
        <end position="206"/>
    </location>
</feature>
<keyword evidence="7" id="KW-0732">Signal</keyword>
<accession>A0A8S3SU08</accession>
<keyword evidence="3 6" id="KW-0812">Transmembrane</keyword>
<dbReference type="Proteomes" id="UP000683360">
    <property type="component" value="Unassembled WGS sequence"/>
</dbReference>
<reference evidence="8" key="1">
    <citation type="submission" date="2021-03" db="EMBL/GenBank/DDBJ databases">
        <authorList>
            <person name="Bekaert M."/>
        </authorList>
    </citation>
    <scope>NUCLEOTIDE SEQUENCE</scope>
</reference>
<dbReference type="PANTHER" id="PTHR31893">
    <property type="entry name" value="TRANSMEMBRANE PROTEIN 151 HOMOLOG"/>
    <property type="match status" value="1"/>
</dbReference>
<evidence type="ECO:0000256" key="3">
    <source>
        <dbReference type="ARBA" id="ARBA00022692"/>
    </source>
</evidence>
<dbReference type="Pfam" id="PF14857">
    <property type="entry name" value="TMEM151"/>
    <property type="match status" value="1"/>
</dbReference>
<evidence type="ECO:0000256" key="6">
    <source>
        <dbReference type="SAM" id="Phobius"/>
    </source>
</evidence>
<sequence length="224" mass="27003">MSSFIGLAFSGLWVLFESCYSWELEYIENMVQEETCVSYLNSLREERPSIVITVTCYHMETRHTTESGRNPDGSYYTRTRTYEEQVIDYVESKCFKYDSWQDSSIDPKYLNLHPQKVTRVQISKSILFGNRITADRFTQQENELYNRVRNQGFWKFMDVTHDYVIDGYTSRISSYWSEEEPLWWMNSRYYWIFTLLCCTWVYRLAYNNATQKTSYKLVKRVYAD</sequence>
<evidence type="ECO:0000256" key="2">
    <source>
        <dbReference type="ARBA" id="ARBA00009583"/>
    </source>
</evidence>
<evidence type="ECO:0000256" key="1">
    <source>
        <dbReference type="ARBA" id="ARBA00004141"/>
    </source>
</evidence>
<evidence type="ECO:0000313" key="9">
    <source>
        <dbReference type="Proteomes" id="UP000683360"/>
    </source>
</evidence>